<comment type="function">
    <text evidence="1">Dynein-attachment factor required for cilia motility.</text>
</comment>
<keyword evidence="9" id="KW-0966">Cell projection</keyword>
<comment type="subunit">
    <text evidence="4">Homodimer.</text>
</comment>
<evidence type="ECO:0000256" key="9">
    <source>
        <dbReference type="ARBA" id="ARBA00023273"/>
    </source>
</evidence>
<dbReference type="PANTHER" id="PTHR28572:SF1">
    <property type="entry name" value="COILED-COIL DOMAIN-CONTAINING PROTEIN 103"/>
    <property type="match status" value="1"/>
</dbReference>
<feature type="domain" description="Dynein attachment factor N-terminal" evidence="13">
    <location>
        <begin position="30"/>
        <end position="99"/>
    </location>
</feature>
<dbReference type="GO" id="GO:0007368">
    <property type="term" value="P:determination of left/right symmetry"/>
    <property type="evidence" value="ECO:0007669"/>
    <property type="project" value="TreeGrafter"/>
</dbReference>
<dbReference type="OrthoDB" id="447931at2759"/>
<evidence type="ECO:0000256" key="10">
    <source>
        <dbReference type="ARBA" id="ARBA00049986"/>
    </source>
</evidence>
<evidence type="ECO:0000256" key="11">
    <source>
        <dbReference type="SAM" id="MobiDB-lite"/>
    </source>
</evidence>
<dbReference type="InterPro" id="IPR042422">
    <property type="entry name" value="CC103"/>
</dbReference>
<feature type="domain" description="RNA-polymerase II-associated protein 3-like C-terminal" evidence="12">
    <location>
        <begin position="131"/>
        <end position="219"/>
    </location>
</feature>
<dbReference type="GO" id="GO:0036157">
    <property type="term" value="C:outer dynein arm"/>
    <property type="evidence" value="ECO:0007669"/>
    <property type="project" value="InterPro"/>
</dbReference>
<evidence type="ECO:0000256" key="8">
    <source>
        <dbReference type="ARBA" id="ARBA00023069"/>
    </source>
</evidence>
<accession>A0A6A4W957</accession>
<evidence type="ECO:0000313" key="15">
    <source>
        <dbReference type="Proteomes" id="UP000440578"/>
    </source>
</evidence>
<sequence>MRLGSKRPAVDPVWRRPHGGMARPAERDDINFVELERELRAAVEQDQRRALQNDAKLRAVQQKVGSYDEFRDLVKAAHLRPLDRKDTLSGAAPAGRAVWNSLATRRETPAAPAAGHMNQCPQSVTPSARLPATVQEFGREWRRLEVSGRLTLLRRMGAAALGHVLRAEIPAGLLGEVLHTLLAFSPNTAEVRLVVELLQAMSEANRFHISLQFLSVQERRTCEQLMEKLLGSLEGRQQDLADAGITEWTIKELRTKYKV</sequence>
<evidence type="ECO:0000256" key="5">
    <source>
        <dbReference type="ARBA" id="ARBA00022490"/>
    </source>
</evidence>
<keyword evidence="8" id="KW-0969">Cilium</keyword>
<evidence type="ECO:0000256" key="2">
    <source>
        <dbReference type="ARBA" id="ARBA00004230"/>
    </source>
</evidence>
<dbReference type="Pfam" id="PF15867">
    <property type="entry name" value="Dynein_attach_N"/>
    <property type="match status" value="1"/>
</dbReference>
<evidence type="ECO:0000313" key="14">
    <source>
        <dbReference type="EMBL" id="KAF0303065.1"/>
    </source>
</evidence>
<evidence type="ECO:0000259" key="12">
    <source>
        <dbReference type="Pfam" id="PF13877"/>
    </source>
</evidence>
<evidence type="ECO:0000256" key="3">
    <source>
        <dbReference type="ARBA" id="ARBA00004496"/>
    </source>
</evidence>
<reference evidence="14 15" key="1">
    <citation type="submission" date="2019-07" db="EMBL/GenBank/DDBJ databases">
        <title>Draft genome assembly of a fouling barnacle, Amphibalanus amphitrite (Darwin, 1854): The first reference genome for Thecostraca.</title>
        <authorList>
            <person name="Kim W."/>
        </authorList>
    </citation>
    <scope>NUCLEOTIDE SEQUENCE [LARGE SCALE GENOMIC DNA]</scope>
    <source>
        <strain evidence="14">SNU_AA5</strain>
        <tissue evidence="14">Soma without cirri and trophi</tissue>
    </source>
</reference>
<feature type="region of interest" description="Disordered" evidence="11">
    <location>
        <begin position="1"/>
        <end position="22"/>
    </location>
</feature>
<evidence type="ECO:0000256" key="4">
    <source>
        <dbReference type="ARBA" id="ARBA00011738"/>
    </source>
</evidence>
<dbReference type="InterPro" id="IPR031733">
    <property type="entry name" value="Dynein_attach_N"/>
</dbReference>
<gene>
    <name evidence="14" type="primary">ccdc103</name>
    <name evidence="14" type="ORF">FJT64_024936</name>
</gene>
<dbReference type="Pfam" id="PF13877">
    <property type="entry name" value="RPAP3_C"/>
    <property type="match status" value="1"/>
</dbReference>
<evidence type="ECO:0000259" key="13">
    <source>
        <dbReference type="Pfam" id="PF15867"/>
    </source>
</evidence>
<evidence type="ECO:0000256" key="7">
    <source>
        <dbReference type="ARBA" id="ARBA00022846"/>
    </source>
</evidence>
<organism evidence="14 15">
    <name type="scientific">Amphibalanus amphitrite</name>
    <name type="common">Striped barnacle</name>
    <name type="synonym">Balanus amphitrite</name>
    <dbReference type="NCBI Taxonomy" id="1232801"/>
    <lineage>
        <taxon>Eukaryota</taxon>
        <taxon>Metazoa</taxon>
        <taxon>Ecdysozoa</taxon>
        <taxon>Arthropoda</taxon>
        <taxon>Crustacea</taxon>
        <taxon>Multicrustacea</taxon>
        <taxon>Cirripedia</taxon>
        <taxon>Thoracica</taxon>
        <taxon>Thoracicalcarea</taxon>
        <taxon>Balanomorpha</taxon>
        <taxon>Balanoidea</taxon>
        <taxon>Balanidae</taxon>
        <taxon>Amphibalaninae</taxon>
        <taxon>Amphibalanus</taxon>
    </lineage>
</organism>
<dbReference type="GO" id="GO:0036159">
    <property type="term" value="P:inner dynein arm assembly"/>
    <property type="evidence" value="ECO:0007669"/>
    <property type="project" value="TreeGrafter"/>
</dbReference>
<keyword evidence="5" id="KW-0963">Cytoplasm</keyword>
<dbReference type="InterPro" id="IPR025986">
    <property type="entry name" value="RPAP3-like_C"/>
</dbReference>
<protein>
    <submittedName>
        <fullName evidence="14">Coiled-coil domain-containing protein 103</fullName>
    </submittedName>
</protein>
<evidence type="ECO:0000256" key="6">
    <source>
        <dbReference type="ARBA" id="ARBA00022794"/>
    </source>
</evidence>
<dbReference type="GO" id="GO:0031514">
    <property type="term" value="C:motile cilium"/>
    <property type="evidence" value="ECO:0007669"/>
    <property type="project" value="UniProtKB-SubCell"/>
</dbReference>
<comment type="similarity">
    <text evidence="10">Belongs to the DNAAF19/PR46b family.</text>
</comment>
<keyword evidence="6" id="KW-0970">Cilium biogenesis/degradation</keyword>
<evidence type="ECO:0000256" key="1">
    <source>
        <dbReference type="ARBA" id="ARBA00004048"/>
    </source>
</evidence>
<comment type="subcellular location">
    <subcellularLocation>
        <location evidence="2">Cell projection</location>
        <location evidence="2">Cilium</location>
        <location evidence="2">Flagellum</location>
    </subcellularLocation>
    <subcellularLocation>
        <location evidence="3">Cytoplasm</location>
    </subcellularLocation>
</comment>
<keyword evidence="7" id="KW-0282">Flagellum</keyword>
<comment type="caution">
    <text evidence="14">The sequence shown here is derived from an EMBL/GenBank/DDBJ whole genome shotgun (WGS) entry which is preliminary data.</text>
</comment>
<dbReference type="GO" id="GO:0005576">
    <property type="term" value="C:extracellular region"/>
    <property type="evidence" value="ECO:0007669"/>
    <property type="project" value="GOC"/>
</dbReference>
<dbReference type="EMBL" id="VIIS01000978">
    <property type="protein sequence ID" value="KAF0303065.1"/>
    <property type="molecule type" value="Genomic_DNA"/>
</dbReference>
<dbReference type="Proteomes" id="UP000440578">
    <property type="component" value="Unassembled WGS sequence"/>
</dbReference>
<dbReference type="PANTHER" id="PTHR28572">
    <property type="entry name" value="COILED-COIL DOMAIN-CONTAINING PROTEIN 103"/>
    <property type="match status" value="1"/>
</dbReference>
<name>A0A6A4W957_AMPAM</name>
<keyword evidence="15" id="KW-1185">Reference proteome</keyword>
<proteinExistence type="inferred from homology"/>
<dbReference type="AlphaFoldDB" id="A0A6A4W957"/>
<dbReference type="GO" id="GO:0003351">
    <property type="term" value="P:epithelial cilium movement involved in extracellular fluid movement"/>
    <property type="evidence" value="ECO:0007669"/>
    <property type="project" value="TreeGrafter"/>
</dbReference>